<comment type="caution">
    <text evidence="1">The sequence shown here is derived from an EMBL/GenBank/DDBJ whole genome shotgun (WGS) entry which is preliminary data.</text>
</comment>
<proteinExistence type="predicted"/>
<organism evidence="1 2">
    <name type="scientific">Pyropia yezoensis</name>
    <name type="common">Susabi-nori</name>
    <name type="synonym">Porphyra yezoensis</name>
    <dbReference type="NCBI Taxonomy" id="2788"/>
    <lineage>
        <taxon>Eukaryota</taxon>
        <taxon>Rhodophyta</taxon>
        <taxon>Bangiophyceae</taxon>
        <taxon>Bangiales</taxon>
        <taxon>Bangiaceae</taxon>
        <taxon>Pyropia</taxon>
    </lineage>
</organism>
<sequence length="1029" mass="105704">MDEEPDEAAAATARAQALVAAAGRHPDASFAAGLAISFAADSPEVKAWLYGDVPDRPAMQSTRALCYRSVFEGQPASQLSVVGEAKVINAVVPSYMLGTVLATTKAHPFAAMGAVVSGLSFAELTTRRRFVIRSDAPAFERVEVATLADGGLITHERCIVRCVTASGAAGCLHHEVITWHHGTVRVPGEVPPTETAALRLLQRCSRRREPCGGCAPGGEVVPQPCAHVAARARGVVFSRGWADYMDLLVATPVKGTAHFELQQPATAAAAMADPRGGPAGSPAAAHPDAMALSGGSSVSPPGASAPAATVAPAGATLTQEALDAASAVLPPVSYQCEHFILDSPERFFSTTLRQAMALAEAYPPPPSATPQGRPADTAVAPAAVVTGTPTVGRAGAEPRRPPPSPTNPSGWEHAVAPSSNEVRLALEYPAAAATEPGQAAATMGAVVHGSLYSAAAPDAVGGTAVVDAAVGSTGGLAAVSAAATAEPTMDWLPGRVAGEFEDAPQPGAQSSALEQTLEPTLFPVDTPPLFSQVTPPLFSATTPQDAASPMQGAAPPMLPLPSLPSAISTPWGTAGQWPHDTGIPPLATGAASSAASSRPAAAHPYHGPSRGRAASPPRPRPHMCELCGSSFSSASDLARHTSTVHDRIRRWPCELCGFSALQKGHLTTHMASVHATERRFVCDKCPPGPSAFRGVTRSAVQRHTRRVHEGSRPYACIECTSTFASTSDLTRHRRRLHGASISTRAEALRAREEAMTAARAMREAAATVGESGAGSSSAAVGSPVAAQLTVGRSSESDPSLSAGLSSSTLGTSSSYGAATLSEFTASGAVGRRPAVARTSTRMMPSSAVEPASWGPDAQSLLDDGGTWPPASIPQTHQGEPRRVATAAPSAARGFTPLHDSTDQVSDWQRHLRDALPPGRSSEGEQAAHVAYSIGVGGAVPSPPTLGSYLEAPGSGAPTGGSPALAPTAVVASAPQPPRAASEGGTLPEVDTERRNTEGRVGCLPMRRVAREQDGSFSCCFWPHPYPWHR</sequence>
<dbReference type="EMBL" id="CM020619">
    <property type="protein sequence ID" value="KAK1864593.1"/>
    <property type="molecule type" value="Genomic_DNA"/>
</dbReference>
<name>A0ACC3C3B4_PYRYE</name>
<accession>A0ACC3C3B4</accession>
<evidence type="ECO:0000313" key="1">
    <source>
        <dbReference type="EMBL" id="KAK1864593.1"/>
    </source>
</evidence>
<reference evidence="1" key="1">
    <citation type="submission" date="2019-11" db="EMBL/GenBank/DDBJ databases">
        <title>Nori genome reveals adaptations in red seaweeds to the harsh intertidal environment.</title>
        <authorList>
            <person name="Wang D."/>
            <person name="Mao Y."/>
        </authorList>
    </citation>
    <scope>NUCLEOTIDE SEQUENCE</scope>
    <source>
        <tissue evidence="1">Gametophyte</tissue>
    </source>
</reference>
<dbReference type="Proteomes" id="UP000798662">
    <property type="component" value="Chromosome 2"/>
</dbReference>
<keyword evidence="2" id="KW-1185">Reference proteome</keyword>
<protein>
    <submittedName>
        <fullName evidence="1">Uncharacterized protein</fullName>
    </submittedName>
</protein>
<gene>
    <name evidence="1" type="ORF">I4F81_007138</name>
</gene>
<evidence type="ECO:0000313" key="2">
    <source>
        <dbReference type="Proteomes" id="UP000798662"/>
    </source>
</evidence>